<protein>
    <submittedName>
        <fullName evidence="6">3-hydroxyisobutyrate dehydrogenase</fullName>
    </submittedName>
</protein>
<dbReference type="InterPro" id="IPR008927">
    <property type="entry name" value="6-PGluconate_DH-like_C_sf"/>
</dbReference>
<dbReference type="InterPro" id="IPR036291">
    <property type="entry name" value="NAD(P)-bd_dom_sf"/>
</dbReference>
<evidence type="ECO:0000256" key="2">
    <source>
        <dbReference type="ARBA" id="ARBA00023027"/>
    </source>
</evidence>
<organism evidence="6 7">
    <name type="scientific">Bradyrhizobium lablabi</name>
    <dbReference type="NCBI Taxonomy" id="722472"/>
    <lineage>
        <taxon>Bacteria</taxon>
        <taxon>Pseudomonadati</taxon>
        <taxon>Pseudomonadota</taxon>
        <taxon>Alphaproteobacteria</taxon>
        <taxon>Hyphomicrobiales</taxon>
        <taxon>Nitrobacteraceae</taxon>
        <taxon>Bradyrhizobium</taxon>
    </lineage>
</organism>
<dbReference type="PANTHER" id="PTHR43580:SF2">
    <property type="entry name" value="CYTOKINE-LIKE NUCLEAR FACTOR N-PAC"/>
    <property type="match status" value="1"/>
</dbReference>
<reference evidence="6 7" key="1">
    <citation type="submission" date="2016-11" db="EMBL/GenBank/DDBJ databases">
        <authorList>
            <person name="Jaros S."/>
            <person name="Januszkiewicz K."/>
            <person name="Wedrychowicz H."/>
        </authorList>
    </citation>
    <scope>NUCLEOTIDE SEQUENCE [LARGE SCALE GENOMIC DNA]</scope>
    <source>
        <strain evidence="6 7">GAS499</strain>
    </source>
</reference>
<feature type="domain" description="3-hydroxyisobutyrate dehydrogenase-like NAD-binding" evidence="5">
    <location>
        <begin position="167"/>
        <end position="283"/>
    </location>
</feature>
<dbReference type="PANTHER" id="PTHR43580">
    <property type="entry name" value="OXIDOREDUCTASE GLYR1-RELATED"/>
    <property type="match status" value="1"/>
</dbReference>
<gene>
    <name evidence="6" type="ORF">SAMN05444159_1947</name>
</gene>
<dbReference type="InterPro" id="IPR015815">
    <property type="entry name" value="HIBADH-related"/>
</dbReference>
<evidence type="ECO:0000313" key="6">
    <source>
        <dbReference type="EMBL" id="SHJ93313.1"/>
    </source>
</evidence>
<dbReference type="InterPro" id="IPR051265">
    <property type="entry name" value="HIBADH-related_NP60_sf"/>
</dbReference>
<sequence>MDIGFIGLGAMGSAIATNLVNTSGHAITVWNRTAAKAESLVAVGAKLAKTPKEAGAGKSIVFSMLADDSALHAALSGDDGLLAGLPKGALHVSLSTIAVATADQVAALHHERGQRYVSAPVFGRPDAAAAGRLFIAAAGAAPDLDEAEPVLAAIGQKVFRIGDKPSAANLVKLCGNFAILAAIETMAEAMALAEKGGVAKAKLLEVLTGTLFDAPVYRTYGRILVEERFTPAGFKAPLGLKDMRLVGEAADKSRVAMPLLSLVRDHLLETIAKEGEDIDWTGIGKTVARNAGI</sequence>
<dbReference type="Gene3D" id="1.10.1040.10">
    <property type="entry name" value="N-(1-d-carboxylethyl)-l-norvaline Dehydrogenase, domain 2"/>
    <property type="match status" value="1"/>
</dbReference>
<dbReference type="OrthoDB" id="9812907at2"/>
<accession>A0A1M6NCG2</accession>
<dbReference type="AlphaFoldDB" id="A0A1M6NCG2"/>
<keyword evidence="1" id="KW-0560">Oxidoreductase</keyword>
<evidence type="ECO:0000259" key="5">
    <source>
        <dbReference type="Pfam" id="PF14833"/>
    </source>
</evidence>
<name>A0A1M6NCG2_9BRAD</name>
<dbReference type="Proteomes" id="UP000189935">
    <property type="component" value="Chromosome I"/>
</dbReference>
<dbReference type="SUPFAM" id="SSF48179">
    <property type="entry name" value="6-phosphogluconate dehydrogenase C-terminal domain-like"/>
    <property type="match status" value="1"/>
</dbReference>
<keyword evidence="2" id="KW-0520">NAD</keyword>
<dbReference type="SUPFAM" id="SSF51735">
    <property type="entry name" value="NAD(P)-binding Rossmann-fold domains"/>
    <property type="match status" value="1"/>
</dbReference>
<dbReference type="InterPro" id="IPR013328">
    <property type="entry name" value="6PGD_dom2"/>
</dbReference>
<dbReference type="InterPro" id="IPR029154">
    <property type="entry name" value="HIBADH-like_NADP-bd"/>
</dbReference>
<dbReference type="GO" id="GO:0016491">
    <property type="term" value="F:oxidoreductase activity"/>
    <property type="evidence" value="ECO:0007669"/>
    <property type="project" value="UniProtKB-KW"/>
</dbReference>
<dbReference type="Pfam" id="PF03446">
    <property type="entry name" value="NAD_binding_2"/>
    <property type="match status" value="1"/>
</dbReference>
<evidence type="ECO:0000313" key="7">
    <source>
        <dbReference type="Proteomes" id="UP000189935"/>
    </source>
</evidence>
<dbReference type="GO" id="GO:0051287">
    <property type="term" value="F:NAD binding"/>
    <property type="evidence" value="ECO:0007669"/>
    <property type="project" value="InterPro"/>
</dbReference>
<feature type="active site" evidence="3">
    <location>
        <position position="172"/>
    </location>
</feature>
<dbReference type="Pfam" id="PF14833">
    <property type="entry name" value="NAD_binding_11"/>
    <property type="match status" value="1"/>
</dbReference>
<dbReference type="PIRSF" id="PIRSF000103">
    <property type="entry name" value="HIBADH"/>
    <property type="match status" value="1"/>
</dbReference>
<feature type="domain" description="6-phosphogluconate dehydrogenase NADP-binding" evidence="4">
    <location>
        <begin position="2"/>
        <end position="162"/>
    </location>
</feature>
<dbReference type="GO" id="GO:0050661">
    <property type="term" value="F:NADP binding"/>
    <property type="evidence" value="ECO:0007669"/>
    <property type="project" value="InterPro"/>
</dbReference>
<evidence type="ECO:0000256" key="1">
    <source>
        <dbReference type="ARBA" id="ARBA00023002"/>
    </source>
</evidence>
<proteinExistence type="predicted"/>
<dbReference type="InterPro" id="IPR006115">
    <property type="entry name" value="6PGDH_NADP-bd"/>
</dbReference>
<evidence type="ECO:0000256" key="3">
    <source>
        <dbReference type="PIRSR" id="PIRSR000103-1"/>
    </source>
</evidence>
<dbReference type="EMBL" id="LT670844">
    <property type="protein sequence ID" value="SHJ93313.1"/>
    <property type="molecule type" value="Genomic_DNA"/>
</dbReference>
<evidence type="ECO:0000259" key="4">
    <source>
        <dbReference type="Pfam" id="PF03446"/>
    </source>
</evidence>
<dbReference type="Gene3D" id="3.40.50.720">
    <property type="entry name" value="NAD(P)-binding Rossmann-like Domain"/>
    <property type="match status" value="1"/>
</dbReference>